<evidence type="ECO:0000256" key="2">
    <source>
        <dbReference type="ARBA" id="ARBA00022801"/>
    </source>
</evidence>
<evidence type="ECO:0000256" key="5">
    <source>
        <dbReference type="PROSITE-ProRule" id="PRU00552"/>
    </source>
</evidence>
<evidence type="ECO:0000313" key="10">
    <source>
        <dbReference type="EMBL" id="ROR31718.1"/>
    </source>
</evidence>
<dbReference type="GO" id="GO:0005829">
    <property type="term" value="C:cytosol"/>
    <property type="evidence" value="ECO:0007669"/>
    <property type="project" value="TreeGrafter"/>
</dbReference>
<feature type="domain" description="DEAD-box RNA helicase Q" evidence="9">
    <location>
        <begin position="1"/>
        <end position="29"/>
    </location>
</feature>
<accession>A0A3N1XZK8</accession>
<dbReference type="PROSITE" id="PS51194">
    <property type="entry name" value="HELICASE_CTER"/>
    <property type="match status" value="1"/>
</dbReference>
<feature type="domain" description="Helicase C-terminal" evidence="8">
    <location>
        <begin position="215"/>
        <end position="375"/>
    </location>
</feature>
<proteinExistence type="inferred from homology"/>
<dbReference type="PROSITE" id="PS51195">
    <property type="entry name" value="Q_MOTIF"/>
    <property type="match status" value="1"/>
</dbReference>
<organism evidence="10 11">
    <name type="scientific">Mobilisporobacter senegalensis</name>
    <dbReference type="NCBI Taxonomy" id="1329262"/>
    <lineage>
        <taxon>Bacteria</taxon>
        <taxon>Bacillati</taxon>
        <taxon>Bacillota</taxon>
        <taxon>Clostridia</taxon>
        <taxon>Lachnospirales</taxon>
        <taxon>Lachnospiraceae</taxon>
        <taxon>Mobilisporobacter</taxon>
    </lineage>
</organism>
<dbReference type="Pfam" id="PF00271">
    <property type="entry name" value="Helicase_C"/>
    <property type="match status" value="1"/>
</dbReference>
<dbReference type="OrthoDB" id="9805696at2"/>
<dbReference type="GO" id="GO:0033592">
    <property type="term" value="F:RNA strand annealing activity"/>
    <property type="evidence" value="ECO:0007669"/>
    <property type="project" value="TreeGrafter"/>
</dbReference>
<dbReference type="CDD" id="cd00268">
    <property type="entry name" value="DEADc"/>
    <property type="match status" value="1"/>
</dbReference>
<dbReference type="RefSeq" id="WP_123607807.1">
    <property type="nucleotide sequence ID" value="NZ_RJVG01000001.1"/>
</dbReference>
<dbReference type="CDD" id="cd18787">
    <property type="entry name" value="SF2_C_DEAD"/>
    <property type="match status" value="1"/>
</dbReference>
<dbReference type="SMART" id="SM00490">
    <property type="entry name" value="HELICc"/>
    <property type="match status" value="1"/>
</dbReference>
<dbReference type="GO" id="GO:0016787">
    <property type="term" value="F:hydrolase activity"/>
    <property type="evidence" value="ECO:0007669"/>
    <property type="project" value="UniProtKB-KW"/>
</dbReference>
<evidence type="ECO:0000256" key="3">
    <source>
        <dbReference type="ARBA" id="ARBA00022806"/>
    </source>
</evidence>
<dbReference type="InterPro" id="IPR001650">
    <property type="entry name" value="Helicase_C-like"/>
</dbReference>
<evidence type="ECO:0000259" key="8">
    <source>
        <dbReference type="PROSITE" id="PS51194"/>
    </source>
</evidence>
<dbReference type="SUPFAM" id="SSF52540">
    <property type="entry name" value="P-loop containing nucleoside triphosphate hydrolases"/>
    <property type="match status" value="1"/>
</dbReference>
<protein>
    <submittedName>
        <fullName evidence="10">Superfamily II DNA/RNA helicase</fullName>
    </submittedName>
</protein>
<dbReference type="PROSITE" id="PS51192">
    <property type="entry name" value="HELICASE_ATP_BIND_1"/>
    <property type="match status" value="1"/>
</dbReference>
<dbReference type="PANTHER" id="PTHR47963">
    <property type="entry name" value="DEAD-BOX ATP-DEPENDENT RNA HELICASE 47, MITOCHONDRIAL"/>
    <property type="match status" value="1"/>
</dbReference>
<dbReference type="InterPro" id="IPR044742">
    <property type="entry name" value="DEAD/DEAH_RhlB"/>
</dbReference>
<dbReference type="PROSITE" id="PS00039">
    <property type="entry name" value="DEAD_ATP_HELICASE"/>
    <property type="match status" value="1"/>
</dbReference>
<dbReference type="InterPro" id="IPR050547">
    <property type="entry name" value="DEAD_box_RNA_helicases"/>
</dbReference>
<evidence type="ECO:0000256" key="1">
    <source>
        <dbReference type="ARBA" id="ARBA00022741"/>
    </source>
</evidence>
<dbReference type="Pfam" id="PF00270">
    <property type="entry name" value="DEAD"/>
    <property type="match status" value="1"/>
</dbReference>
<keyword evidence="3 6" id="KW-0347">Helicase</keyword>
<dbReference type="AlphaFoldDB" id="A0A3N1XZK8"/>
<keyword evidence="11" id="KW-1185">Reference proteome</keyword>
<comment type="caution">
    <text evidence="10">The sequence shown here is derived from an EMBL/GenBank/DDBJ whole genome shotgun (WGS) entry which is preliminary data.</text>
</comment>
<evidence type="ECO:0000313" key="11">
    <source>
        <dbReference type="Proteomes" id="UP000273083"/>
    </source>
</evidence>
<dbReference type="Proteomes" id="UP000273083">
    <property type="component" value="Unassembled WGS sequence"/>
</dbReference>
<dbReference type="EMBL" id="RJVG01000001">
    <property type="protein sequence ID" value="ROR31718.1"/>
    <property type="molecule type" value="Genomic_DNA"/>
</dbReference>
<dbReference type="GO" id="GO:0009409">
    <property type="term" value="P:response to cold"/>
    <property type="evidence" value="ECO:0007669"/>
    <property type="project" value="TreeGrafter"/>
</dbReference>
<keyword evidence="2 6" id="KW-0378">Hydrolase</keyword>
<keyword evidence="4 6" id="KW-0067">ATP-binding</keyword>
<evidence type="ECO:0000256" key="4">
    <source>
        <dbReference type="ARBA" id="ARBA00022840"/>
    </source>
</evidence>
<dbReference type="InterPro" id="IPR011545">
    <property type="entry name" value="DEAD/DEAH_box_helicase_dom"/>
</dbReference>
<feature type="domain" description="Helicase ATP-binding" evidence="7">
    <location>
        <begin position="32"/>
        <end position="204"/>
    </location>
</feature>
<evidence type="ECO:0000259" key="7">
    <source>
        <dbReference type="PROSITE" id="PS51192"/>
    </source>
</evidence>
<dbReference type="GO" id="GO:0003724">
    <property type="term" value="F:RNA helicase activity"/>
    <property type="evidence" value="ECO:0007669"/>
    <property type="project" value="InterPro"/>
</dbReference>
<reference evidence="10 11" key="1">
    <citation type="submission" date="2018-11" db="EMBL/GenBank/DDBJ databases">
        <title>Genomic Encyclopedia of Type Strains, Phase IV (KMG-IV): sequencing the most valuable type-strain genomes for metagenomic binning, comparative biology and taxonomic classification.</title>
        <authorList>
            <person name="Goeker M."/>
        </authorList>
    </citation>
    <scope>NUCLEOTIDE SEQUENCE [LARGE SCALE GENOMIC DNA]</scope>
    <source>
        <strain evidence="10 11">DSM 26537</strain>
    </source>
</reference>
<dbReference type="InterPro" id="IPR014001">
    <property type="entry name" value="Helicase_ATP-bd"/>
</dbReference>
<sequence length="377" mass="43028">MEFSDMNFEKGLIAALESQRIKKPTKVQEAVSEKILLHKDLIVQSETGSGKTLAYLLPIFEKYKEIVKTNQVIVLVPTHELAMQVHRQVELLAKYSLISIKSAVIMGDVNIERQILKLKEKPQIIIGTAGRILELIKKKKIAAHTVKTIVIDEADKLLDKNNIEHVKAVIKCTMRDRQLLFFSASMPENAIISAKQMWNEGEVLRMTSSEKIPANIEHIYLVVERRDKLETLRKLVRMLKAKKAMVFINKVSDIEEATQKLVFHGFKAECIHGSNLKEDRKRAIDSFKKNKIKYLIATDIAARGLHFEGIDTVFHISIPEDPMDYLHRAGRTGRNGSTGRNVLIITKEELPRIKLYQKTFGINIIPKKMYQGKLVRG</sequence>
<dbReference type="PANTHER" id="PTHR47963:SF7">
    <property type="entry name" value="ATP-DEPENDENT RNA HELICASE YFML-RELATED"/>
    <property type="match status" value="1"/>
</dbReference>
<gene>
    <name evidence="10" type="ORF">EDD66_101336</name>
</gene>
<keyword evidence="1 6" id="KW-0547">Nucleotide-binding</keyword>
<comment type="similarity">
    <text evidence="6">Belongs to the DEAD box helicase family.</text>
</comment>
<dbReference type="GO" id="GO:0005524">
    <property type="term" value="F:ATP binding"/>
    <property type="evidence" value="ECO:0007669"/>
    <property type="project" value="UniProtKB-KW"/>
</dbReference>
<dbReference type="GO" id="GO:0005840">
    <property type="term" value="C:ribosome"/>
    <property type="evidence" value="ECO:0007669"/>
    <property type="project" value="TreeGrafter"/>
</dbReference>
<dbReference type="InterPro" id="IPR000629">
    <property type="entry name" value="RNA-helicase_DEAD-box_CS"/>
</dbReference>
<evidence type="ECO:0000256" key="6">
    <source>
        <dbReference type="RuleBase" id="RU000492"/>
    </source>
</evidence>
<name>A0A3N1XZK8_9FIRM</name>
<dbReference type="InterPro" id="IPR027417">
    <property type="entry name" value="P-loop_NTPase"/>
</dbReference>
<feature type="short sequence motif" description="Q motif" evidence="5">
    <location>
        <begin position="1"/>
        <end position="29"/>
    </location>
</feature>
<dbReference type="Gene3D" id="3.40.50.300">
    <property type="entry name" value="P-loop containing nucleotide triphosphate hydrolases"/>
    <property type="match status" value="2"/>
</dbReference>
<dbReference type="InterPro" id="IPR014014">
    <property type="entry name" value="RNA_helicase_DEAD_Q_motif"/>
</dbReference>
<dbReference type="SMART" id="SM00487">
    <property type="entry name" value="DEXDc"/>
    <property type="match status" value="1"/>
</dbReference>
<evidence type="ECO:0000259" key="9">
    <source>
        <dbReference type="PROSITE" id="PS51195"/>
    </source>
</evidence>